<reference evidence="4" key="1">
    <citation type="submission" date="2020-10" db="EMBL/GenBank/DDBJ databases">
        <authorList>
            <person name="Roach M.J.R."/>
        </authorList>
    </citation>
    <scope>NUCLEOTIDE SEQUENCE</scope>
    <source>
        <strain evidence="4">CBS 1945</strain>
    </source>
</reference>
<dbReference type="GeneID" id="62193529"/>
<dbReference type="Gene3D" id="3.40.50.150">
    <property type="entry name" value="Vaccinia Virus protein VP39"/>
    <property type="match status" value="1"/>
</dbReference>
<dbReference type="Proteomes" id="UP000662931">
    <property type="component" value="Chromosome 1"/>
</dbReference>
<name>A0A875RVY9_EENNA</name>
<dbReference type="EMBL" id="CP064812">
    <property type="protein sequence ID" value="QPG72826.1"/>
    <property type="molecule type" value="Genomic_DNA"/>
</dbReference>
<dbReference type="InterPro" id="IPR051052">
    <property type="entry name" value="Diverse_substrate_MTase"/>
</dbReference>
<keyword evidence="2" id="KW-0808">Transferase</keyword>
<dbReference type="AlphaFoldDB" id="A0A875RVY9"/>
<dbReference type="RefSeq" id="XP_038776391.1">
    <property type="nucleotide sequence ID" value="XM_038920463.1"/>
</dbReference>
<evidence type="ECO:0000256" key="2">
    <source>
        <dbReference type="ARBA" id="ARBA00022679"/>
    </source>
</evidence>
<dbReference type="InterPro" id="IPR041698">
    <property type="entry name" value="Methyltransf_25"/>
</dbReference>
<dbReference type="OrthoDB" id="10027013at2759"/>
<evidence type="ECO:0000313" key="5">
    <source>
        <dbReference type="Proteomes" id="UP000662931"/>
    </source>
</evidence>
<gene>
    <name evidence="4" type="ORF">FOA43_000128</name>
</gene>
<protein>
    <recommendedName>
        <fullName evidence="3">Methyltransferase domain-containing protein</fullName>
    </recommendedName>
</protein>
<dbReference type="PANTHER" id="PTHR44942">
    <property type="entry name" value="METHYLTRANSF_11 DOMAIN-CONTAINING PROTEIN"/>
    <property type="match status" value="1"/>
</dbReference>
<dbReference type="CDD" id="cd02440">
    <property type="entry name" value="AdoMet_MTases"/>
    <property type="match status" value="1"/>
</dbReference>
<evidence type="ECO:0000259" key="3">
    <source>
        <dbReference type="Pfam" id="PF13649"/>
    </source>
</evidence>
<evidence type="ECO:0000256" key="1">
    <source>
        <dbReference type="ARBA" id="ARBA00022603"/>
    </source>
</evidence>
<dbReference type="InterPro" id="IPR029063">
    <property type="entry name" value="SAM-dependent_MTases_sf"/>
</dbReference>
<sequence>MSAFSDKNFDAHQYSSFRPTYPSELYEMLIRYHSKGNDGQLNTILDLGCGPGEASIPLLRQCTGKIVATDLSSTMIEVAKTNFQKALTELHLTNQPAVTVAVSPSEDVSSVLPEDGTVDLVVAAECVHWFQWDKWLTEMNRVLKEGGTLAYFAYCDPVFVGNSKMDEIYERFTCESGELVGPYWQQPGRSRLRHLCKELNDIVLADGRFTDVRVEYYEPLKNPSKKEKMVIERNYTMEAFMKYVDTWSASHRWNMAHNGKDENAAETFYKIVHQELGWTKQTEFPVSWKTMYVFARKL</sequence>
<proteinExistence type="predicted"/>
<dbReference type="SUPFAM" id="SSF53335">
    <property type="entry name" value="S-adenosyl-L-methionine-dependent methyltransferases"/>
    <property type="match status" value="1"/>
</dbReference>
<dbReference type="KEGG" id="bnn:FOA43_000128"/>
<organism evidence="4 5">
    <name type="scientific">Eeniella nana</name>
    <name type="common">Yeast</name>
    <name type="synonym">Brettanomyces nanus</name>
    <dbReference type="NCBI Taxonomy" id="13502"/>
    <lineage>
        <taxon>Eukaryota</taxon>
        <taxon>Fungi</taxon>
        <taxon>Dikarya</taxon>
        <taxon>Ascomycota</taxon>
        <taxon>Saccharomycotina</taxon>
        <taxon>Pichiomycetes</taxon>
        <taxon>Pichiales</taxon>
        <taxon>Pichiaceae</taxon>
        <taxon>Brettanomyces</taxon>
    </lineage>
</organism>
<feature type="domain" description="Methyltransferase" evidence="3">
    <location>
        <begin position="44"/>
        <end position="147"/>
    </location>
</feature>
<dbReference type="GO" id="GO:0008168">
    <property type="term" value="F:methyltransferase activity"/>
    <property type="evidence" value="ECO:0007669"/>
    <property type="project" value="UniProtKB-KW"/>
</dbReference>
<keyword evidence="1" id="KW-0489">Methyltransferase</keyword>
<accession>A0A875RVY9</accession>
<dbReference type="PANTHER" id="PTHR44942:SF4">
    <property type="entry name" value="METHYLTRANSFERASE TYPE 11 DOMAIN-CONTAINING PROTEIN"/>
    <property type="match status" value="1"/>
</dbReference>
<evidence type="ECO:0000313" key="4">
    <source>
        <dbReference type="EMBL" id="QPG72826.1"/>
    </source>
</evidence>
<dbReference type="GO" id="GO:0032259">
    <property type="term" value="P:methylation"/>
    <property type="evidence" value="ECO:0007669"/>
    <property type="project" value="UniProtKB-KW"/>
</dbReference>
<dbReference type="Pfam" id="PF13649">
    <property type="entry name" value="Methyltransf_25"/>
    <property type="match status" value="1"/>
</dbReference>
<keyword evidence="5" id="KW-1185">Reference proteome</keyword>